<keyword evidence="1" id="KW-0472">Membrane</keyword>
<dbReference type="Proteomes" id="UP000652430">
    <property type="component" value="Unassembled WGS sequence"/>
</dbReference>
<evidence type="ECO:0000313" key="2">
    <source>
        <dbReference type="EMBL" id="GHH10899.1"/>
    </source>
</evidence>
<name>A0ABQ3LB51_9SPHN</name>
<evidence type="ECO:0000256" key="1">
    <source>
        <dbReference type="SAM" id="Phobius"/>
    </source>
</evidence>
<keyword evidence="3" id="KW-1185">Reference proteome</keyword>
<feature type="transmembrane region" description="Helical" evidence="1">
    <location>
        <begin position="12"/>
        <end position="34"/>
    </location>
</feature>
<dbReference type="EMBL" id="BNAQ01000001">
    <property type="protein sequence ID" value="GHH10899.1"/>
    <property type="molecule type" value="Genomic_DNA"/>
</dbReference>
<reference evidence="3" key="1">
    <citation type="journal article" date="2019" name="Int. J. Syst. Evol. Microbiol.">
        <title>The Global Catalogue of Microorganisms (GCM) 10K type strain sequencing project: providing services to taxonomists for standard genome sequencing and annotation.</title>
        <authorList>
            <consortium name="The Broad Institute Genomics Platform"/>
            <consortium name="The Broad Institute Genome Sequencing Center for Infectious Disease"/>
            <person name="Wu L."/>
            <person name="Ma J."/>
        </authorList>
    </citation>
    <scope>NUCLEOTIDE SEQUENCE [LARGE SCALE GENOMIC DNA]</scope>
    <source>
        <strain evidence="3">CGMCC 1.8957</strain>
    </source>
</reference>
<keyword evidence="1" id="KW-0812">Transmembrane</keyword>
<dbReference type="InterPro" id="IPR036927">
    <property type="entry name" value="Cyt_c_oxase-like_su1_sf"/>
</dbReference>
<evidence type="ECO:0000313" key="3">
    <source>
        <dbReference type="Proteomes" id="UP000652430"/>
    </source>
</evidence>
<keyword evidence="1" id="KW-1133">Transmembrane helix</keyword>
<feature type="transmembrane region" description="Helical" evidence="1">
    <location>
        <begin position="40"/>
        <end position="63"/>
    </location>
</feature>
<accession>A0ABQ3LB51</accession>
<feature type="transmembrane region" description="Helical" evidence="1">
    <location>
        <begin position="75"/>
        <end position="97"/>
    </location>
</feature>
<feature type="transmembrane region" description="Helical" evidence="1">
    <location>
        <begin position="103"/>
        <end position="125"/>
    </location>
</feature>
<proteinExistence type="predicted"/>
<evidence type="ECO:0008006" key="4">
    <source>
        <dbReference type="Google" id="ProtNLM"/>
    </source>
</evidence>
<sequence length="148" mass="15998">MPSNTDGGQRRISQYFFCLAALCGLGGMGVGALMGLRDDYTLIAAHAHLNLLGWVTLALMGGYYRHSPARPRWSFLNLLMSGCGGLVLPLAHALRALGSDLDWVFKLGATTALAGMALFLGAVILDTRGKPDSLHRQRNTRPETRKES</sequence>
<dbReference type="RefSeq" id="WP_189675277.1">
    <property type="nucleotide sequence ID" value="NZ_BNAQ01000001.1"/>
</dbReference>
<organism evidence="2 3">
    <name type="scientific">Sphingomonas glacialis</name>
    <dbReference type="NCBI Taxonomy" id="658225"/>
    <lineage>
        <taxon>Bacteria</taxon>
        <taxon>Pseudomonadati</taxon>
        <taxon>Pseudomonadota</taxon>
        <taxon>Alphaproteobacteria</taxon>
        <taxon>Sphingomonadales</taxon>
        <taxon>Sphingomonadaceae</taxon>
        <taxon>Sphingomonas</taxon>
    </lineage>
</organism>
<dbReference type="SUPFAM" id="SSF81442">
    <property type="entry name" value="Cytochrome c oxidase subunit I-like"/>
    <property type="match status" value="1"/>
</dbReference>
<gene>
    <name evidence="2" type="ORF">GCM10008023_09280</name>
</gene>
<protein>
    <recommendedName>
        <fullName evidence="4">Cbb3-type cytochrome c oxidase subunit I</fullName>
    </recommendedName>
</protein>
<comment type="caution">
    <text evidence="2">The sequence shown here is derived from an EMBL/GenBank/DDBJ whole genome shotgun (WGS) entry which is preliminary data.</text>
</comment>